<evidence type="ECO:0000313" key="3">
    <source>
        <dbReference type="EMBL" id="EGG15546.1"/>
    </source>
</evidence>
<feature type="transmembrane region" description="Helical" evidence="2">
    <location>
        <begin position="333"/>
        <end position="352"/>
    </location>
</feature>
<accession>F4QA27</accession>
<dbReference type="Proteomes" id="UP000007797">
    <property type="component" value="Unassembled WGS sequence"/>
</dbReference>
<evidence type="ECO:0008006" key="5">
    <source>
        <dbReference type="Google" id="ProtNLM"/>
    </source>
</evidence>
<feature type="compositionally biased region" description="Polar residues" evidence="1">
    <location>
        <begin position="112"/>
        <end position="126"/>
    </location>
</feature>
<sequence>MKKGKNSYMLLANQHAHEDDDDDNNDDDNNNDIDSTVNNNKDDQSSKSIPSTDDDDDYDENGHNNSGNNNEQRNLLNNNSRNNNNNSLIMDEEEDEETERNVILFSNRDPSVSIFATPSNNPSIQSMGGGTQGGESSTNNQYNNHFPFPRTPSSSNNYYPSDDDDDENDGHHTTIDMNQLHRHFINSPPMNGGGGRHTTTTTSTSTSRQLQPQPALQLKQGEAIIISEPGGYGNNIVVGFNDKRFNELGHDGSHNLASYFKNMADPSSVSSQTTTLNAAFRQAAGDDGAAALDEASRYLSEHRYGKAKKLLSSITLGEILACAMISLEVPIGLIFFLLVFIVAADVAVFYTLAKNKLTFMSYIIFGSATVVFMAGFFIPIPSVISLIRLIVFMVSLNARREINSKQ</sequence>
<feature type="compositionally biased region" description="Acidic residues" evidence="1">
    <location>
        <begin position="19"/>
        <end position="31"/>
    </location>
</feature>
<dbReference type="GeneID" id="14867779"/>
<proteinExistence type="predicted"/>
<feature type="compositionally biased region" description="Low complexity" evidence="1">
    <location>
        <begin position="63"/>
        <end position="86"/>
    </location>
</feature>
<dbReference type="OMA" id="HIINHMR"/>
<organism evidence="3 4">
    <name type="scientific">Cavenderia fasciculata</name>
    <name type="common">Slime mold</name>
    <name type="synonym">Dictyostelium fasciculatum</name>
    <dbReference type="NCBI Taxonomy" id="261658"/>
    <lineage>
        <taxon>Eukaryota</taxon>
        <taxon>Amoebozoa</taxon>
        <taxon>Evosea</taxon>
        <taxon>Eumycetozoa</taxon>
        <taxon>Dictyostelia</taxon>
        <taxon>Acytosteliales</taxon>
        <taxon>Cavenderiaceae</taxon>
        <taxon>Cavenderia</taxon>
    </lineage>
</organism>
<feature type="compositionally biased region" description="Low complexity" evidence="1">
    <location>
        <begin position="198"/>
        <end position="215"/>
    </location>
</feature>
<feature type="region of interest" description="Disordered" evidence="1">
    <location>
        <begin position="1"/>
        <end position="87"/>
    </location>
</feature>
<feature type="region of interest" description="Disordered" evidence="1">
    <location>
        <begin position="112"/>
        <end position="215"/>
    </location>
</feature>
<dbReference type="AlphaFoldDB" id="F4QA27"/>
<evidence type="ECO:0000313" key="4">
    <source>
        <dbReference type="Proteomes" id="UP000007797"/>
    </source>
</evidence>
<evidence type="ECO:0000256" key="1">
    <source>
        <dbReference type="SAM" id="MobiDB-lite"/>
    </source>
</evidence>
<name>F4QA27_CACFS</name>
<keyword evidence="4" id="KW-1185">Reference proteome</keyword>
<keyword evidence="2" id="KW-0812">Transmembrane</keyword>
<keyword evidence="2" id="KW-1133">Transmembrane helix</keyword>
<keyword evidence="2" id="KW-0472">Membrane</keyword>
<protein>
    <recommendedName>
        <fullName evidence="5">Transmembrane protein</fullName>
    </recommendedName>
</protein>
<dbReference type="EMBL" id="GL883026">
    <property type="protein sequence ID" value="EGG15546.1"/>
    <property type="molecule type" value="Genomic_DNA"/>
</dbReference>
<gene>
    <name evidence="3" type="ORF">DFA_10388</name>
</gene>
<reference evidence="4" key="1">
    <citation type="journal article" date="2011" name="Genome Res.">
        <title>Phylogeny-wide analysis of social amoeba genomes highlights ancient origins for complex intercellular communication.</title>
        <authorList>
            <person name="Heidel A.J."/>
            <person name="Lawal H.M."/>
            <person name="Felder M."/>
            <person name="Schilde C."/>
            <person name="Helps N.R."/>
            <person name="Tunggal B."/>
            <person name="Rivero F."/>
            <person name="John U."/>
            <person name="Schleicher M."/>
            <person name="Eichinger L."/>
            <person name="Platzer M."/>
            <person name="Noegel A.A."/>
            <person name="Schaap P."/>
            <person name="Gloeckner G."/>
        </authorList>
    </citation>
    <scope>NUCLEOTIDE SEQUENCE [LARGE SCALE GENOMIC DNA]</scope>
    <source>
        <strain evidence="4">SH3</strain>
    </source>
</reference>
<evidence type="ECO:0000256" key="2">
    <source>
        <dbReference type="SAM" id="Phobius"/>
    </source>
</evidence>
<feature type="compositionally biased region" description="Polar residues" evidence="1">
    <location>
        <begin position="134"/>
        <end position="144"/>
    </location>
</feature>
<dbReference type="RefSeq" id="XP_004354288.1">
    <property type="nucleotide sequence ID" value="XM_004354236.1"/>
</dbReference>
<dbReference type="KEGG" id="dfa:DFA_10388"/>